<dbReference type="InterPro" id="IPR011547">
    <property type="entry name" value="SLC26A/SulP_dom"/>
</dbReference>
<reference evidence="8" key="1">
    <citation type="journal article" date="2019" name="Int. J. Syst. Evol. Microbiol.">
        <title>The Global Catalogue of Microorganisms (GCM) 10K type strain sequencing project: providing services to taxonomists for standard genome sequencing and annotation.</title>
        <authorList>
            <consortium name="The Broad Institute Genomics Platform"/>
            <consortium name="The Broad Institute Genome Sequencing Center for Infectious Disease"/>
            <person name="Wu L."/>
            <person name="Ma J."/>
        </authorList>
    </citation>
    <scope>NUCLEOTIDE SEQUENCE [LARGE SCALE GENOMIC DNA]</scope>
    <source>
        <strain evidence="8">CGMCC 4.7289</strain>
    </source>
</reference>
<keyword evidence="4 5" id="KW-0472">Membrane</keyword>
<feature type="transmembrane region" description="Helical" evidence="5">
    <location>
        <begin position="238"/>
        <end position="258"/>
    </location>
</feature>
<feature type="domain" description="STAS" evidence="6">
    <location>
        <begin position="421"/>
        <end position="525"/>
    </location>
</feature>
<accession>A0ABV8LYF5</accession>
<dbReference type="InterPro" id="IPR002645">
    <property type="entry name" value="STAS_dom"/>
</dbReference>
<dbReference type="PANTHER" id="PTHR11814">
    <property type="entry name" value="SULFATE TRANSPORTER"/>
    <property type="match status" value="1"/>
</dbReference>
<evidence type="ECO:0000256" key="4">
    <source>
        <dbReference type="ARBA" id="ARBA00023136"/>
    </source>
</evidence>
<evidence type="ECO:0000259" key="6">
    <source>
        <dbReference type="PROSITE" id="PS50801"/>
    </source>
</evidence>
<feature type="transmembrane region" description="Helical" evidence="5">
    <location>
        <begin position="344"/>
        <end position="362"/>
    </location>
</feature>
<evidence type="ECO:0000256" key="1">
    <source>
        <dbReference type="ARBA" id="ARBA00004141"/>
    </source>
</evidence>
<comment type="subcellular location">
    <subcellularLocation>
        <location evidence="1">Membrane</location>
        <topology evidence="1">Multi-pass membrane protein</topology>
    </subcellularLocation>
</comment>
<dbReference type="EMBL" id="JBHSAY010000021">
    <property type="protein sequence ID" value="MFC4135320.1"/>
    <property type="molecule type" value="Genomic_DNA"/>
</dbReference>
<organism evidence="7 8">
    <name type="scientific">Hamadaea flava</name>
    <dbReference type="NCBI Taxonomy" id="1742688"/>
    <lineage>
        <taxon>Bacteria</taxon>
        <taxon>Bacillati</taxon>
        <taxon>Actinomycetota</taxon>
        <taxon>Actinomycetes</taxon>
        <taxon>Micromonosporales</taxon>
        <taxon>Micromonosporaceae</taxon>
        <taxon>Hamadaea</taxon>
    </lineage>
</organism>
<keyword evidence="3 5" id="KW-1133">Transmembrane helix</keyword>
<feature type="transmembrane region" description="Helical" evidence="5">
    <location>
        <begin position="318"/>
        <end position="338"/>
    </location>
</feature>
<feature type="transmembrane region" description="Helical" evidence="5">
    <location>
        <begin position="85"/>
        <end position="114"/>
    </location>
</feature>
<comment type="caution">
    <text evidence="7">The sequence shown here is derived from an EMBL/GenBank/DDBJ whole genome shotgun (WGS) entry which is preliminary data.</text>
</comment>
<dbReference type="Pfam" id="PF00916">
    <property type="entry name" value="Sulfate_transp"/>
    <property type="match status" value="1"/>
</dbReference>
<evidence type="ECO:0000256" key="5">
    <source>
        <dbReference type="SAM" id="Phobius"/>
    </source>
</evidence>
<evidence type="ECO:0000256" key="3">
    <source>
        <dbReference type="ARBA" id="ARBA00022989"/>
    </source>
</evidence>
<keyword evidence="2 5" id="KW-0812">Transmembrane</keyword>
<feature type="transmembrane region" description="Helical" evidence="5">
    <location>
        <begin position="374"/>
        <end position="405"/>
    </location>
</feature>
<dbReference type="Pfam" id="PF01740">
    <property type="entry name" value="STAS"/>
    <property type="match status" value="1"/>
</dbReference>
<feature type="transmembrane region" description="Helical" evidence="5">
    <location>
        <begin position="20"/>
        <end position="40"/>
    </location>
</feature>
<evidence type="ECO:0000313" key="8">
    <source>
        <dbReference type="Proteomes" id="UP001595816"/>
    </source>
</evidence>
<sequence>MTPLFPTLRGYQRGWLRADVLAGLAAGAVVVPQAMAYATIAGLPVQVGLYTCMIPMLLYAVLGGSRVLSTSTTSTIATLTASTMAAAGVAAGSTSALATLTVEVGLLLLGGWLLRLGALVENISTPVLVGVKTGVGLVVAVGQLPKLLGIDVSLAGGFFAQLNTVVSHLGDANSTTIALSAVLLIVLVGAGWLLPRVPAPLVAVVLALLASVLLDLPSRGVALIAPVPSGLPVPDLPGFAHSAAMLPGAIAIAFMVFMESLSVGRAMRKPSEPALDNDRELLAAGAAGTAGAFFGAMPSAGGFSQTAVNDRAGARTQAAQLVTIALAVAVALWLAPVLDELPQAALAAMVLVAVLGLIKPADFARLARIDRIEFWIAAATAFVGLTAGLLAAVAVGIGATLILVLRELNRVAIDEESADPLVLRVGSGLYTANVRVAQSQILDAVGRHPGQRSVTLDMPRQRTFTVTVLDALHELSDQLGRDGVELRIAGLPAAAVDVARRTRWWKGWEDAGRVAATVAEATRRRP</sequence>
<feature type="transmembrane region" description="Helical" evidence="5">
    <location>
        <begin position="177"/>
        <end position="194"/>
    </location>
</feature>
<dbReference type="InterPro" id="IPR001902">
    <property type="entry name" value="SLC26A/SulP_fam"/>
</dbReference>
<dbReference type="Gene3D" id="3.30.750.24">
    <property type="entry name" value="STAS domain"/>
    <property type="match status" value="1"/>
</dbReference>
<protein>
    <submittedName>
        <fullName evidence="7">SulP family inorganic anion transporter</fullName>
    </submittedName>
</protein>
<dbReference type="PROSITE" id="PS50801">
    <property type="entry name" value="STAS"/>
    <property type="match status" value="1"/>
</dbReference>
<name>A0ABV8LYF5_9ACTN</name>
<proteinExistence type="predicted"/>
<dbReference type="SUPFAM" id="SSF52091">
    <property type="entry name" value="SpoIIaa-like"/>
    <property type="match status" value="1"/>
</dbReference>
<dbReference type="RefSeq" id="WP_253756547.1">
    <property type="nucleotide sequence ID" value="NZ_JAMZDZ010000001.1"/>
</dbReference>
<feature type="transmembrane region" description="Helical" evidence="5">
    <location>
        <begin position="47"/>
        <end position="65"/>
    </location>
</feature>
<feature type="transmembrane region" description="Helical" evidence="5">
    <location>
        <begin position="201"/>
        <end position="218"/>
    </location>
</feature>
<dbReference type="Proteomes" id="UP001595816">
    <property type="component" value="Unassembled WGS sequence"/>
</dbReference>
<gene>
    <name evidence="7" type="ORF">ACFOZ4_32315</name>
</gene>
<keyword evidence="8" id="KW-1185">Reference proteome</keyword>
<evidence type="ECO:0000256" key="2">
    <source>
        <dbReference type="ARBA" id="ARBA00022692"/>
    </source>
</evidence>
<dbReference type="InterPro" id="IPR036513">
    <property type="entry name" value="STAS_dom_sf"/>
</dbReference>
<evidence type="ECO:0000313" key="7">
    <source>
        <dbReference type="EMBL" id="MFC4135320.1"/>
    </source>
</evidence>